<proteinExistence type="predicted"/>
<feature type="compositionally biased region" description="Low complexity" evidence="1">
    <location>
        <begin position="9"/>
        <end position="23"/>
    </location>
</feature>
<keyword evidence="2" id="KW-0812">Transmembrane</keyword>
<keyword evidence="2" id="KW-0472">Membrane</keyword>
<gene>
    <name evidence="3" type="ORF">EV420DRAFT_1485650</name>
</gene>
<dbReference type="AlphaFoldDB" id="A0AA39JF70"/>
<keyword evidence="2" id="KW-1133">Transmembrane helix</keyword>
<evidence type="ECO:0000313" key="3">
    <source>
        <dbReference type="EMBL" id="KAK0441488.1"/>
    </source>
</evidence>
<comment type="caution">
    <text evidence="3">The sequence shown here is derived from an EMBL/GenBank/DDBJ whole genome shotgun (WGS) entry which is preliminary data.</text>
</comment>
<dbReference type="GeneID" id="85353815"/>
<name>A0AA39JF70_ARMTA</name>
<evidence type="ECO:0000256" key="1">
    <source>
        <dbReference type="SAM" id="MobiDB-lite"/>
    </source>
</evidence>
<organism evidence="3 4">
    <name type="scientific">Armillaria tabescens</name>
    <name type="common">Ringless honey mushroom</name>
    <name type="synonym">Agaricus tabescens</name>
    <dbReference type="NCBI Taxonomy" id="1929756"/>
    <lineage>
        <taxon>Eukaryota</taxon>
        <taxon>Fungi</taxon>
        <taxon>Dikarya</taxon>
        <taxon>Basidiomycota</taxon>
        <taxon>Agaricomycotina</taxon>
        <taxon>Agaricomycetes</taxon>
        <taxon>Agaricomycetidae</taxon>
        <taxon>Agaricales</taxon>
        <taxon>Marasmiineae</taxon>
        <taxon>Physalacriaceae</taxon>
        <taxon>Desarmillaria</taxon>
    </lineage>
</organism>
<feature type="region of interest" description="Disordered" evidence="1">
    <location>
        <begin position="1"/>
        <end position="38"/>
    </location>
</feature>
<protein>
    <submittedName>
        <fullName evidence="3">Uncharacterized protein</fullName>
    </submittedName>
</protein>
<reference evidence="3" key="1">
    <citation type="submission" date="2023-06" db="EMBL/GenBank/DDBJ databases">
        <authorList>
            <consortium name="Lawrence Berkeley National Laboratory"/>
            <person name="Ahrendt S."/>
            <person name="Sahu N."/>
            <person name="Indic B."/>
            <person name="Wong-Bajracharya J."/>
            <person name="Merenyi Z."/>
            <person name="Ke H.-M."/>
            <person name="Monk M."/>
            <person name="Kocsube S."/>
            <person name="Drula E."/>
            <person name="Lipzen A."/>
            <person name="Balint B."/>
            <person name="Henrissat B."/>
            <person name="Andreopoulos B."/>
            <person name="Martin F.M."/>
            <person name="Harder C.B."/>
            <person name="Rigling D."/>
            <person name="Ford K.L."/>
            <person name="Foster G.D."/>
            <person name="Pangilinan J."/>
            <person name="Papanicolaou A."/>
            <person name="Barry K."/>
            <person name="LaButti K."/>
            <person name="Viragh M."/>
            <person name="Koriabine M."/>
            <person name="Yan M."/>
            <person name="Riley R."/>
            <person name="Champramary S."/>
            <person name="Plett K.L."/>
            <person name="Tsai I.J."/>
            <person name="Slot J."/>
            <person name="Sipos G."/>
            <person name="Plett J."/>
            <person name="Nagy L.G."/>
            <person name="Grigoriev I.V."/>
        </authorList>
    </citation>
    <scope>NUCLEOTIDE SEQUENCE</scope>
    <source>
        <strain evidence="3">CCBAS 213</strain>
    </source>
</reference>
<accession>A0AA39JF70</accession>
<evidence type="ECO:0000256" key="2">
    <source>
        <dbReference type="SAM" id="Phobius"/>
    </source>
</evidence>
<sequence length="277" mass="31419">MTDGVKPLQPQQSSNATSSSSLSTPPPPHTQDVEHGVSETSPLYHRNLTDFVAPQKITSISIVFSTIVIFTICTIVLTLFLHGLYEKKKHQLIREGLVWTNLSPSSQCLRYNTQEYAAELAGVPIDGNMRQWCEEKQITIHGIEFKTPAYCTIDVDKSAATVRVYGHWAVDSDETSCKTLWEDFRDKGCVFKGFRCIEARMGNYQLPWDNWREMCFMTLADYDGHHFDHLDSCEFGIFTLAWGVCPKMRRTMEMLSDDKVAAIGKEVIAKLARIPNK</sequence>
<evidence type="ECO:0000313" key="4">
    <source>
        <dbReference type="Proteomes" id="UP001175211"/>
    </source>
</evidence>
<keyword evidence="4" id="KW-1185">Reference proteome</keyword>
<dbReference type="Proteomes" id="UP001175211">
    <property type="component" value="Unassembled WGS sequence"/>
</dbReference>
<feature type="transmembrane region" description="Helical" evidence="2">
    <location>
        <begin position="60"/>
        <end position="85"/>
    </location>
</feature>
<dbReference type="EMBL" id="JAUEPS010000070">
    <property type="protein sequence ID" value="KAK0441488.1"/>
    <property type="molecule type" value="Genomic_DNA"/>
</dbReference>
<dbReference type="RefSeq" id="XP_060323993.1">
    <property type="nucleotide sequence ID" value="XM_060470267.1"/>
</dbReference>